<dbReference type="InterPro" id="IPR010982">
    <property type="entry name" value="Lambda_DNA-bd_dom_sf"/>
</dbReference>
<name>A0A9X9ADB7_BACCE</name>
<dbReference type="InterPro" id="IPR001387">
    <property type="entry name" value="Cro/C1-type_HTH"/>
</dbReference>
<dbReference type="Proteomes" id="UP000308444">
    <property type="component" value="Unassembled WGS sequence"/>
</dbReference>
<dbReference type="Pfam" id="PF01381">
    <property type="entry name" value="HTH_3"/>
    <property type="match status" value="1"/>
</dbReference>
<evidence type="ECO:0000313" key="3">
    <source>
        <dbReference type="Proteomes" id="UP000308444"/>
    </source>
</evidence>
<dbReference type="SUPFAM" id="SSF47413">
    <property type="entry name" value="lambda repressor-like DNA-binding domains"/>
    <property type="match status" value="1"/>
</dbReference>
<sequence>MSKKRHYFSECRKSKGTQKQVAFDNEISTVYLRMIENGTFTPGRDLMFRLANYFNQPVERLFPDYFESNKNYCACCDN</sequence>
<evidence type="ECO:0000313" key="2">
    <source>
        <dbReference type="EMBL" id="TKJ06188.1"/>
    </source>
</evidence>
<dbReference type="PROSITE" id="PS50943">
    <property type="entry name" value="HTH_CROC1"/>
    <property type="match status" value="1"/>
</dbReference>
<dbReference type="CDD" id="cd00093">
    <property type="entry name" value="HTH_XRE"/>
    <property type="match status" value="1"/>
</dbReference>
<feature type="domain" description="HTH cro/C1-type" evidence="1">
    <location>
        <begin position="10"/>
        <end position="61"/>
    </location>
</feature>
<dbReference type="EMBL" id="SZOH01000372">
    <property type="protein sequence ID" value="TKJ06188.1"/>
    <property type="molecule type" value="Genomic_DNA"/>
</dbReference>
<protein>
    <submittedName>
        <fullName evidence="2">Helix-turn-helix transcriptional regulator</fullName>
    </submittedName>
</protein>
<accession>A0A9X9ADB7</accession>
<evidence type="ECO:0000259" key="1">
    <source>
        <dbReference type="PROSITE" id="PS50943"/>
    </source>
</evidence>
<comment type="caution">
    <text evidence="2">The sequence shown here is derived from an EMBL/GenBank/DDBJ whole genome shotgun (WGS) entry which is preliminary data.</text>
</comment>
<dbReference type="Gene3D" id="1.10.260.40">
    <property type="entry name" value="lambda repressor-like DNA-binding domains"/>
    <property type="match status" value="1"/>
</dbReference>
<proteinExistence type="predicted"/>
<dbReference type="GO" id="GO:0003677">
    <property type="term" value="F:DNA binding"/>
    <property type="evidence" value="ECO:0007669"/>
    <property type="project" value="InterPro"/>
</dbReference>
<gene>
    <name evidence="2" type="ORF">FC695_06820</name>
</gene>
<reference evidence="2 3" key="1">
    <citation type="journal article" date="2019" name="Environ. Microbiol.">
        <title>An active ?-lactamase is a part of an orchestrated cell wall stress resistance network of Bacillus subtilis and related rhizosphere species.</title>
        <authorList>
            <person name="Bucher T."/>
            <person name="Keren-Paz A."/>
            <person name="Hausser J."/>
            <person name="Olender T."/>
            <person name="Cytryn E."/>
            <person name="Kolodkin-Gal I."/>
        </authorList>
    </citation>
    <scope>NUCLEOTIDE SEQUENCE [LARGE SCALE GENOMIC DNA]</scope>
    <source>
        <strain evidence="2 3">I32</strain>
    </source>
</reference>
<organism evidence="2 3">
    <name type="scientific">Bacillus cereus</name>
    <dbReference type="NCBI Taxonomy" id="1396"/>
    <lineage>
        <taxon>Bacteria</taxon>
        <taxon>Bacillati</taxon>
        <taxon>Bacillota</taxon>
        <taxon>Bacilli</taxon>
        <taxon>Bacillales</taxon>
        <taxon>Bacillaceae</taxon>
        <taxon>Bacillus</taxon>
        <taxon>Bacillus cereus group</taxon>
    </lineage>
</organism>
<dbReference type="AlphaFoldDB" id="A0A9X9ADB7"/>